<feature type="chain" id="PRO_5002890976" evidence="1">
    <location>
        <begin position="20"/>
        <end position="51"/>
    </location>
</feature>
<keyword evidence="3" id="KW-1185">Reference proteome</keyword>
<protein>
    <submittedName>
        <fullName evidence="2">Uncharacterized protein</fullName>
    </submittedName>
</protein>
<dbReference type="AlphaFoldDB" id="B9REG6"/>
<name>B9REG6_RICCO</name>
<dbReference type="InParanoid" id="B9REG6"/>
<evidence type="ECO:0000313" key="2">
    <source>
        <dbReference type="EMBL" id="EEF50774.1"/>
    </source>
</evidence>
<accession>B9REG6</accession>
<proteinExistence type="predicted"/>
<sequence>MQLWTCIVLDCALLSITAAAIPDISLLCERERNWLQIIEMNWGKAPNEGQY</sequence>
<evidence type="ECO:0000313" key="3">
    <source>
        <dbReference type="Proteomes" id="UP000008311"/>
    </source>
</evidence>
<evidence type="ECO:0000256" key="1">
    <source>
        <dbReference type="SAM" id="SignalP"/>
    </source>
</evidence>
<dbReference type="Proteomes" id="UP000008311">
    <property type="component" value="Unassembled WGS sequence"/>
</dbReference>
<reference evidence="3" key="1">
    <citation type="journal article" date="2010" name="Nat. Biotechnol.">
        <title>Draft genome sequence of the oilseed species Ricinus communis.</title>
        <authorList>
            <person name="Chan A.P."/>
            <person name="Crabtree J."/>
            <person name="Zhao Q."/>
            <person name="Lorenzi H."/>
            <person name="Orvis J."/>
            <person name="Puiu D."/>
            <person name="Melake-Berhan A."/>
            <person name="Jones K.M."/>
            <person name="Redman J."/>
            <person name="Chen G."/>
            <person name="Cahoon E.B."/>
            <person name="Gedil M."/>
            <person name="Stanke M."/>
            <person name="Haas B.J."/>
            <person name="Wortman J.R."/>
            <person name="Fraser-Liggett C.M."/>
            <person name="Ravel J."/>
            <person name="Rabinowicz P.D."/>
        </authorList>
    </citation>
    <scope>NUCLEOTIDE SEQUENCE [LARGE SCALE GENOMIC DNA]</scope>
    <source>
        <strain evidence="3">cv. Hale</strain>
    </source>
</reference>
<feature type="signal peptide" evidence="1">
    <location>
        <begin position="1"/>
        <end position="19"/>
    </location>
</feature>
<gene>
    <name evidence="2" type="ORF">RCOM_1621110</name>
</gene>
<dbReference type="EMBL" id="EQ973775">
    <property type="protein sequence ID" value="EEF50774.1"/>
    <property type="molecule type" value="Genomic_DNA"/>
</dbReference>
<organism evidence="2 3">
    <name type="scientific">Ricinus communis</name>
    <name type="common">Castor bean</name>
    <dbReference type="NCBI Taxonomy" id="3988"/>
    <lineage>
        <taxon>Eukaryota</taxon>
        <taxon>Viridiplantae</taxon>
        <taxon>Streptophyta</taxon>
        <taxon>Embryophyta</taxon>
        <taxon>Tracheophyta</taxon>
        <taxon>Spermatophyta</taxon>
        <taxon>Magnoliopsida</taxon>
        <taxon>eudicotyledons</taxon>
        <taxon>Gunneridae</taxon>
        <taxon>Pentapetalae</taxon>
        <taxon>rosids</taxon>
        <taxon>fabids</taxon>
        <taxon>Malpighiales</taxon>
        <taxon>Euphorbiaceae</taxon>
        <taxon>Acalyphoideae</taxon>
        <taxon>Acalypheae</taxon>
        <taxon>Ricinus</taxon>
    </lineage>
</organism>
<keyword evidence="1" id="KW-0732">Signal</keyword>